<feature type="domain" description="GapR-like DNA-binding" evidence="2">
    <location>
        <begin position="56"/>
        <end position="126"/>
    </location>
</feature>
<dbReference type="NCBIfam" id="NF010247">
    <property type="entry name" value="PRK13694.1"/>
    <property type="match status" value="1"/>
</dbReference>
<evidence type="ECO:0000313" key="4">
    <source>
        <dbReference type="Proteomes" id="UP000199054"/>
    </source>
</evidence>
<evidence type="ECO:0000256" key="1">
    <source>
        <dbReference type="SAM" id="Coils"/>
    </source>
</evidence>
<dbReference type="AlphaFoldDB" id="A0A1H8K515"/>
<organism evidence="3 4">
    <name type="scientific">Paracoccus alcaliphilus</name>
    <dbReference type="NCBI Taxonomy" id="34002"/>
    <lineage>
        <taxon>Bacteria</taxon>
        <taxon>Pseudomonadati</taxon>
        <taxon>Pseudomonadota</taxon>
        <taxon>Alphaproteobacteria</taxon>
        <taxon>Rhodobacterales</taxon>
        <taxon>Paracoccaceae</taxon>
        <taxon>Paracoccus</taxon>
    </lineage>
</organism>
<dbReference type="Pfam" id="PF10073">
    <property type="entry name" value="GapR_DNA-bd"/>
    <property type="match status" value="1"/>
</dbReference>
<keyword evidence="1" id="KW-0175">Coiled coil</keyword>
<feature type="coiled-coil region" evidence="1">
    <location>
        <begin position="52"/>
        <end position="86"/>
    </location>
</feature>
<protein>
    <submittedName>
        <fullName evidence="3">Uncharacterized conserved protein, UPF0335 family</fullName>
    </submittedName>
</protein>
<dbReference type="STRING" id="34002.SAMN04489859_102049"/>
<sequence>MSDDTKVTLRTGDGQTVLETTTGGLKAAADRLNRKPPMKDDPDFSKHNQQAYDVTAGELRQFIEQVEQLESEKKEISDQIRETFAEAKARGYDTKALKTVISERKRDKDELAEHEAIVDLYKQSLGMA</sequence>
<evidence type="ECO:0000259" key="2">
    <source>
        <dbReference type="Pfam" id="PF10073"/>
    </source>
</evidence>
<name>A0A1H8K515_9RHOB</name>
<reference evidence="3 4" key="1">
    <citation type="submission" date="2016-10" db="EMBL/GenBank/DDBJ databases">
        <authorList>
            <person name="de Groot N.N."/>
        </authorList>
    </citation>
    <scope>NUCLEOTIDE SEQUENCE [LARGE SCALE GENOMIC DNA]</scope>
    <source>
        <strain evidence="3 4">DSM 8512</strain>
    </source>
</reference>
<dbReference type="GO" id="GO:0003677">
    <property type="term" value="F:DNA binding"/>
    <property type="evidence" value="ECO:0007669"/>
    <property type="project" value="InterPro"/>
</dbReference>
<dbReference type="InterPro" id="IPR046367">
    <property type="entry name" value="GapR-like_DNA-bd"/>
</dbReference>
<gene>
    <name evidence="3" type="ORF">SAMN04489859_102049</name>
</gene>
<dbReference type="EMBL" id="FODE01000020">
    <property type="protein sequence ID" value="SEN87767.1"/>
    <property type="molecule type" value="Genomic_DNA"/>
</dbReference>
<evidence type="ECO:0000313" key="3">
    <source>
        <dbReference type="EMBL" id="SEN87767.1"/>
    </source>
</evidence>
<keyword evidence="4" id="KW-1185">Reference proteome</keyword>
<proteinExistence type="predicted"/>
<dbReference type="Proteomes" id="UP000199054">
    <property type="component" value="Unassembled WGS sequence"/>
</dbReference>
<dbReference type="RefSeq" id="WP_336390096.1">
    <property type="nucleotide sequence ID" value="NZ_CP067124.1"/>
</dbReference>
<accession>A0A1H8K515</accession>